<dbReference type="AlphaFoldDB" id="A0A6M3LVZ2"/>
<gene>
    <name evidence="2" type="ORF">MM415B06701_0008</name>
</gene>
<dbReference type="SUPFAM" id="SSF47413">
    <property type="entry name" value="lambda repressor-like DNA-binding domains"/>
    <property type="match status" value="1"/>
</dbReference>
<evidence type="ECO:0000259" key="1">
    <source>
        <dbReference type="PROSITE" id="PS50943"/>
    </source>
</evidence>
<dbReference type="Pfam" id="PF13443">
    <property type="entry name" value="HTH_26"/>
    <property type="match status" value="1"/>
</dbReference>
<evidence type="ECO:0000313" key="2">
    <source>
        <dbReference type="EMBL" id="QJA97101.1"/>
    </source>
</evidence>
<accession>A0A6M3LVZ2</accession>
<dbReference type="InterPro" id="IPR010982">
    <property type="entry name" value="Lambda_DNA-bd_dom_sf"/>
</dbReference>
<dbReference type="GO" id="GO:0003677">
    <property type="term" value="F:DNA binding"/>
    <property type="evidence" value="ECO:0007669"/>
    <property type="project" value="InterPro"/>
</dbReference>
<dbReference type="PROSITE" id="PS50943">
    <property type="entry name" value="HTH_CROC1"/>
    <property type="match status" value="1"/>
</dbReference>
<proteinExistence type="predicted"/>
<feature type="domain" description="HTH cro/C1-type" evidence="1">
    <location>
        <begin position="30"/>
        <end position="69"/>
    </location>
</feature>
<reference evidence="2" key="1">
    <citation type="submission" date="2020-03" db="EMBL/GenBank/DDBJ databases">
        <title>The deep terrestrial virosphere.</title>
        <authorList>
            <person name="Holmfeldt K."/>
            <person name="Nilsson E."/>
            <person name="Simone D."/>
            <person name="Lopez-Fernandez M."/>
            <person name="Wu X."/>
            <person name="de Brujin I."/>
            <person name="Lundin D."/>
            <person name="Andersson A."/>
            <person name="Bertilsson S."/>
            <person name="Dopson M."/>
        </authorList>
    </citation>
    <scope>NUCLEOTIDE SEQUENCE</scope>
    <source>
        <strain evidence="2">MM415B06701</strain>
    </source>
</reference>
<name>A0A6M3LVZ2_9ZZZZ</name>
<dbReference type="InterPro" id="IPR001387">
    <property type="entry name" value="Cro/C1-type_HTH"/>
</dbReference>
<dbReference type="EMBL" id="MT143462">
    <property type="protein sequence ID" value="QJA97101.1"/>
    <property type="molecule type" value="Genomic_DNA"/>
</dbReference>
<protein>
    <submittedName>
        <fullName evidence="2">Putative DNA binding, helix-turn-helix domain containing protein</fullName>
    </submittedName>
</protein>
<organism evidence="2">
    <name type="scientific">viral metagenome</name>
    <dbReference type="NCBI Taxonomy" id="1070528"/>
    <lineage>
        <taxon>unclassified sequences</taxon>
        <taxon>metagenomes</taxon>
        <taxon>organismal metagenomes</taxon>
    </lineage>
</organism>
<sequence length="70" mass="8044">MKTKVKTISSAIREKLDLRARAEGNNIGWLAEKAGIKQGKIYRRLHSNRWTVDEISKIAYALEIKFSDLI</sequence>